<accession>A0A8J3KQ75</accession>
<dbReference type="InterPro" id="IPR027417">
    <property type="entry name" value="P-loop_NTPase"/>
</dbReference>
<evidence type="ECO:0000259" key="3">
    <source>
        <dbReference type="PROSITE" id="PS50043"/>
    </source>
</evidence>
<reference evidence="4 5" key="1">
    <citation type="submission" date="2021-01" db="EMBL/GenBank/DDBJ databases">
        <title>Whole genome shotgun sequence of Catellatospora citrea NBRC 14495.</title>
        <authorList>
            <person name="Komaki H."/>
            <person name="Tamura T."/>
        </authorList>
    </citation>
    <scope>NUCLEOTIDE SEQUENCE [LARGE SCALE GENOMIC DNA]</scope>
    <source>
        <strain evidence="4 5">NBRC 14495</strain>
    </source>
</reference>
<dbReference type="InterPro" id="IPR000792">
    <property type="entry name" value="Tscrpt_reg_LuxR_C"/>
</dbReference>
<dbReference type="GO" id="GO:0005737">
    <property type="term" value="C:cytoplasm"/>
    <property type="evidence" value="ECO:0007669"/>
    <property type="project" value="TreeGrafter"/>
</dbReference>
<dbReference type="CDD" id="cd06170">
    <property type="entry name" value="LuxR_C_like"/>
    <property type="match status" value="1"/>
</dbReference>
<proteinExistence type="predicted"/>
<dbReference type="PANTHER" id="PTHR16305">
    <property type="entry name" value="TESTICULAR SOLUBLE ADENYLYL CYCLASE"/>
    <property type="match status" value="1"/>
</dbReference>
<dbReference type="SUPFAM" id="SSF52540">
    <property type="entry name" value="P-loop containing nucleoside triphosphate hydrolases"/>
    <property type="match status" value="1"/>
</dbReference>
<feature type="domain" description="HTH luxR-type" evidence="3">
    <location>
        <begin position="859"/>
        <end position="924"/>
    </location>
</feature>
<dbReference type="GO" id="GO:0005524">
    <property type="term" value="F:ATP binding"/>
    <property type="evidence" value="ECO:0007669"/>
    <property type="project" value="UniProtKB-KW"/>
</dbReference>
<dbReference type="EMBL" id="BONH01000024">
    <property type="protein sequence ID" value="GIG00025.1"/>
    <property type="molecule type" value="Genomic_DNA"/>
</dbReference>
<evidence type="ECO:0000313" key="4">
    <source>
        <dbReference type="EMBL" id="GIG00025.1"/>
    </source>
</evidence>
<dbReference type="Pfam" id="PF13191">
    <property type="entry name" value="AAA_16"/>
    <property type="match status" value="1"/>
</dbReference>
<dbReference type="Gene3D" id="3.40.50.300">
    <property type="entry name" value="P-loop containing nucleotide triphosphate hydrolases"/>
    <property type="match status" value="1"/>
</dbReference>
<evidence type="ECO:0000256" key="1">
    <source>
        <dbReference type="ARBA" id="ARBA00022741"/>
    </source>
</evidence>
<dbReference type="PROSITE" id="PS50043">
    <property type="entry name" value="HTH_LUXR_2"/>
    <property type="match status" value="1"/>
</dbReference>
<evidence type="ECO:0000313" key="5">
    <source>
        <dbReference type="Proteomes" id="UP000659904"/>
    </source>
</evidence>
<dbReference type="InterPro" id="IPR016032">
    <property type="entry name" value="Sig_transdc_resp-reg_C-effctor"/>
</dbReference>
<gene>
    <name evidence="4" type="ORF">Cci01nite_51180</name>
</gene>
<dbReference type="GO" id="GO:0006355">
    <property type="term" value="P:regulation of DNA-templated transcription"/>
    <property type="evidence" value="ECO:0007669"/>
    <property type="project" value="InterPro"/>
</dbReference>
<organism evidence="4 5">
    <name type="scientific">Catellatospora citrea</name>
    <dbReference type="NCBI Taxonomy" id="53366"/>
    <lineage>
        <taxon>Bacteria</taxon>
        <taxon>Bacillati</taxon>
        <taxon>Actinomycetota</taxon>
        <taxon>Actinomycetes</taxon>
        <taxon>Micromonosporales</taxon>
        <taxon>Micromonosporaceae</taxon>
        <taxon>Catellatospora</taxon>
    </lineage>
</organism>
<dbReference type="AlphaFoldDB" id="A0A8J3KQ75"/>
<dbReference type="Gene3D" id="1.10.10.10">
    <property type="entry name" value="Winged helix-like DNA-binding domain superfamily/Winged helix DNA-binding domain"/>
    <property type="match status" value="1"/>
</dbReference>
<keyword evidence="5" id="KW-1185">Reference proteome</keyword>
<dbReference type="PRINTS" id="PR00038">
    <property type="entry name" value="HTHLUXR"/>
</dbReference>
<dbReference type="InterPro" id="IPR041664">
    <property type="entry name" value="AAA_16"/>
</dbReference>
<dbReference type="GO" id="GO:0004016">
    <property type="term" value="F:adenylate cyclase activity"/>
    <property type="evidence" value="ECO:0007669"/>
    <property type="project" value="TreeGrafter"/>
</dbReference>
<name>A0A8J3KQ75_9ACTN</name>
<keyword evidence="2" id="KW-0067">ATP-binding</keyword>
<dbReference type="PANTHER" id="PTHR16305:SF35">
    <property type="entry name" value="TRANSCRIPTIONAL ACTIVATOR DOMAIN"/>
    <property type="match status" value="1"/>
</dbReference>
<keyword evidence="1" id="KW-0547">Nucleotide-binding</keyword>
<dbReference type="SUPFAM" id="SSF46894">
    <property type="entry name" value="C-terminal effector domain of the bipartite response regulators"/>
    <property type="match status" value="1"/>
</dbReference>
<protein>
    <submittedName>
        <fullName evidence="4">Helix-turn-helix transcriptional regulator</fullName>
    </submittedName>
</protein>
<sequence length="938" mass="100162">MSGMNPVHGLYGRRAECDMLDRLLEDVQAGRHAVLVLRGEPGEGKTALLDYMADKAANSRIIRISGVQPEMELAYAGLHQLCMSMLDQIDGLPAPQRDALRSAFGLAEGSAPDRFLVGLAALTLLSEVADTRTLVCLVDDFQWLDRASAQALAFVARRLMADPIALVFVMRTTDGEPEPDDGELVGLPELTLTGLDDRDARSLLASAIPGPLDERVRERILEESRGNPLALLELPTDLTLPELAGGFGLPASRSPTSRTSRIERCYLRRLGTLPPQARQLLLVAAADPVGDPALLWRAAAGLGLTADAAAPAEAAGLLTVGTRVRFAHPLVRSTVYRSASQDERQRVHLALAEATDRQVDPDRHAWHRAAATAAPDESVAEDLARSAVRAQARGGAAAAAAFLQRAAELTPDLTLRGERAVTAAQAAFTAGSFDMAYGLLSMAQMSPLDGMQQARLERLRAQLAFALSRGSDAPGLLLHAAERLTPLSLPLARETYLEALMAAIFAGAGQLEPEFGARTVAEAARAAAAGSGSLSSADLLLDGLSAQFTEGFAAAAPTLRRALEAYRASTGGLTWVCLTASLVAAEMWENEAFLNLLDTQVKAARTAGTLNLLPLALDYLGSYYIQAGDFAAAAALVEEAASLDAAVRVAPPPYTPTILAAWQGDQARTAKLTQDGIQDAFPRGEGSAVVLTEYAGAVLDNGLARYSSALASAQRATAGDNLVARSWTLSELVEAAARAEQPGIAAQALAELTERTQASGTQWALGIEARSRALLSEGEAAEQLYQEAIERLTDCHMNAHLARAHLLYGEWLRRENRRADAREHLRRAHDMFTLMGAEAFGERARNELLATGETVRKRTADSGLDLTPQEALIASLARDGRTNTEIGAELFISPRTVEWHLRKVYTKLAINSRRELRDATLDAGLDTVWVPSQGSPPG</sequence>
<dbReference type="InterPro" id="IPR036388">
    <property type="entry name" value="WH-like_DNA-bd_sf"/>
</dbReference>
<dbReference type="SMART" id="SM00421">
    <property type="entry name" value="HTH_LUXR"/>
    <property type="match status" value="1"/>
</dbReference>
<dbReference type="GO" id="GO:0003677">
    <property type="term" value="F:DNA binding"/>
    <property type="evidence" value="ECO:0007669"/>
    <property type="project" value="InterPro"/>
</dbReference>
<dbReference type="Proteomes" id="UP000659904">
    <property type="component" value="Unassembled WGS sequence"/>
</dbReference>
<evidence type="ECO:0000256" key="2">
    <source>
        <dbReference type="ARBA" id="ARBA00022840"/>
    </source>
</evidence>
<comment type="caution">
    <text evidence="4">The sequence shown here is derived from an EMBL/GenBank/DDBJ whole genome shotgun (WGS) entry which is preliminary data.</text>
</comment>
<dbReference type="Pfam" id="PF00196">
    <property type="entry name" value="GerE"/>
    <property type="match status" value="1"/>
</dbReference>
<dbReference type="InterPro" id="IPR011990">
    <property type="entry name" value="TPR-like_helical_dom_sf"/>
</dbReference>
<dbReference type="SUPFAM" id="SSF48452">
    <property type="entry name" value="TPR-like"/>
    <property type="match status" value="1"/>
</dbReference>